<accession>A0A5J6VJI0</accession>
<dbReference type="EMBL" id="MN448274">
    <property type="protein sequence ID" value="QFG73939.1"/>
    <property type="molecule type" value="Genomic_DNA"/>
</dbReference>
<protein>
    <submittedName>
        <fullName evidence="1">Uncharacterized protein</fullName>
    </submittedName>
</protein>
<sequence length="100" mass="11413">MVLPLEVYCGSFKPILKLLQINISSVDHLHVQATLITDKFSCDEEYQFDKTTSQILLQDDTCVEDALDKYNIYDFELDYINTSDTLLAETSQGTIKLKPC</sequence>
<organism evidence="1">
    <name type="scientific">Megaviridae environmental sample</name>
    <dbReference type="NCBI Taxonomy" id="1737588"/>
    <lineage>
        <taxon>Viruses</taxon>
        <taxon>Varidnaviria</taxon>
        <taxon>Bamfordvirae</taxon>
        <taxon>Nucleocytoviricota</taxon>
        <taxon>Megaviricetes</taxon>
        <taxon>Imitervirales</taxon>
        <taxon>Mimiviridae</taxon>
        <taxon>environmental samples</taxon>
    </lineage>
</organism>
<reference evidence="1" key="1">
    <citation type="journal article" date="2019" name="Philos. Trans. R. Soc. Lond., B, Biol. Sci.">
        <title>Targeted metagenomic recovery of four divergent viruses reveals shared and distinctive characteristics of giant viruses of marine eukaryotes.</title>
        <authorList>
            <person name="Needham D.M."/>
            <person name="Poirier C."/>
            <person name="Hehenberger E."/>
            <person name="Jimenez V."/>
            <person name="Swalwell J.E."/>
            <person name="Santoro A.E."/>
            <person name="Worden A.Z."/>
        </authorList>
    </citation>
    <scope>NUCLEOTIDE SEQUENCE</scope>
    <source>
        <strain evidence="1">OPacV-662</strain>
    </source>
</reference>
<proteinExistence type="predicted"/>
<evidence type="ECO:0000313" key="1">
    <source>
        <dbReference type="EMBL" id="QFG73939.1"/>
    </source>
</evidence>
<name>A0A5J6VJI0_9VIRU</name>